<dbReference type="PIRSF" id="PIRSF016487">
    <property type="entry name" value="CYTH_UCP016487"/>
    <property type="match status" value="1"/>
</dbReference>
<keyword evidence="3" id="KW-1185">Reference proteome</keyword>
<sequence>MALEIERKFLVENDGWRNAVESSKAIVQAYVAIDGGTSMRVRISDETQAELTVKVGVSDMTRHEFEYLIPVADAHAMAQASRGRLIEKTRHVLTIDGFVWEIDVYAGQLAGLVTAEVEMRSESDDPVLPSWLGREVTGDPAWSNAMLAMNGWPVGGPGDERP</sequence>
<dbReference type="CDD" id="cd07891">
    <property type="entry name" value="CYTH-like_CthTTM-like_1"/>
    <property type="match status" value="1"/>
</dbReference>
<protein>
    <submittedName>
        <fullName evidence="2">CYTH domain-containing protein</fullName>
    </submittedName>
</protein>
<evidence type="ECO:0000259" key="1">
    <source>
        <dbReference type="PROSITE" id="PS51707"/>
    </source>
</evidence>
<dbReference type="SUPFAM" id="SSF55154">
    <property type="entry name" value="CYTH-like phosphatases"/>
    <property type="match status" value="1"/>
</dbReference>
<dbReference type="PANTHER" id="PTHR40114:SF1">
    <property type="entry name" value="SLR0698 PROTEIN"/>
    <property type="match status" value="1"/>
</dbReference>
<dbReference type="PROSITE" id="PS51707">
    <property type="entry name" value="CYTH"/>
    <property type="match status" value="1"/>
</dbReference>
<name>A0ABT1CR53_9HYPH</name>
<dbReference type="PANTHER" id="PTHR40114">
    <property type="entry name" value="SLR0698 PROTEIN"/>
    <property type="match status" value="1"/>
</dbReference>
<proteinExistence type="predicted"/>
<evidence type="ECO:0000313" key="2">
    <source>
        <dbReference type="EMBL" id="MCO6407856.1"/>
    </source>
</evidence>
<dbReference type="InterPro" id="IPR023577">
    <property type="entry name" value="CYTH_domain"/>
</dbReference>
<feature type="domain" description="CYTH" evidence="1">
    <location>
        <begin position="2"/>
        <end position="151"/>
    </location>
</feature>
<organism evidence="2 3">
    <name type="scientific">Hoeflea alexandrii</name>
    <dbReference type="NCBI Taxonomy" id="288436"/>
    <lineage>
        <taxon>Bacteria</taxon>
        <taxon>Pseudomonadati</taxon>
        <taxon>Pseudomonadota</taxon>
        <taxon>Alphaproteobacteria</taxon>
        <taxon>Hyphomicrobiales</taxon>
        <taxon>Rhizobiaceae</taxon>
        <taxon>Hoeflea</taxon>
    </lineage>
</organism>
<dbReference type="SMART" id="SM01118">
    <property type="entry name" value="CYTH"/>
    <property type="match status" value="1"/>
</dbReference>
<accession>A0ABT1CR53</accession>
<dbReference type="EMBL" id="JAAAML010000001">
    <property type="protein sequence ID" value="MCO6407856.1"/>
    <property type="molecule type" value="Genomic_DNA"/>
</dbReference>
<dbReference type="RefSeq" id="WP_252915152.1">
    <property type="nucleotide sequence ID" value="NZ_JAAAML010000001.1"/>
</dbReference>
<dbReference type="InterPro" id="IPR012042">
    <property type="entry name" value="NeuTTM/CthTTM-like"/>
</dbReference>
<comment type="caution">
    <text evidence="2">The sequence shown here is derived from an EMBL/GenBank/DDBJ whole genome shotgun (WGS) entry which is preliminary data.</text>
</comment>
<dbReference type="Gene3D" id="2.40.320.10">
    <property type="entry name" value="Hypothetical Protein Pfu-838710-001"/>
    <property type="match status" value="1"/>
</dbReference>
<gene>
    <name evidence="2" type="ORF">GTW23_06660</name>
</gene>
<dbReference type="InterPro" id="IPR033469">
    <property type="entry name" value="CYTH-like_dom_sf"/>
</dbReference>
<dbReference type="Proteomes" id="UP001320715">
    <property type="component" value="Unassembled WGS sequence"/>
</dbReference>
<evidence type="ECO:0000313" key="3">
    <source>
        <dbReference type="Proteomes" id="UP001320715"/>
    </source>
</evidence>
<dbReference type="Pfam" id="PF01928">
    <property type="entry name" value="CYTH"/>
    <property type="match status" value="1"/>
</dbReference>
<reference evidence="2 3" key="1">
    <citation type="submission" date="2020-01" db="EMBL/GenBank/DDBJ databases">
        <title>Genomes of bacteria type strains.</title>
        <authorList>
            <person name="Chen J."/>
            <person name="Zhu S."/>
            <person name="Yang J."/>
        </authorList>
    </citation>
    <scope>NUCLEOTIDE SEQUENCE [LARGE SCALE GENOMIC DNA]</scope>
    <source>
        <strain evidence="2 3">DSM 16655</strain>
    </source>
</reference>